<dbReference type="InterPro" id="IPR003660">
    <property type="entry name" value="HAMP_dom"/>
</dbReference>
<dbReference type="PROSITE" id="PS50885">
    <property type="entry name" value="HAMP"/>
    <property type="match status" value="2"/>
</dbReference>
<dbReference type="SUPFAM" id="SSF158472">
    <property type="entry name" value="HAMP domain-like"/>
    <property type="match status" value="1"/>
</dbReference>
<keyword evidence="3" id="KW-0472">Membrane</keyword>
<reference evidence="5 6" key="1">
    <citation type="submission" date="2018-06" db="EMBL/GenBank/DDBJ databases">
        <title>Genomic Encyclopedia of Archaeal and Bacterial Type Strains, Phase II (KMG-II): from individual species to whole genera.</title>
        <authorList>
            <person name="Goeker M."/>
        </authorList>
    </citation>
    <scope>NUCLEOTIDE SEQUENCE [LARGE SCALE GENOMIC DNA]</scope>
    <source>
        <strain evidence="5 6">ATCC BAA-1881</strain>
    </source>
</reference>
<keyword evidence="1" id="KW-0145">Chemotaxis</keyword>
<feature type="domain" description="HAMP" evidence="4">
    <location>
        <begin position="274"/>
        <end position="326"/>
    </location>
</feature>
<name>A0A326U5B5_THEHA</name>
<protein>
    <submittedName>
        <fullName evidence="5">HAMP domain-containing protein</fullName>
    </submittedName>
</protein>
<dbReference type="PANTHER" id="PTHR43531">
    <property type="entry name" value="PROTEIN ICFG"/>
    <property type="match status" value="1"/>
</dbReference>
<evidence type="ECO:0000259" key="4">
    <source>
        <dbReference type="PROSITE" id="PS50885"/>
    </source>
</evidence>
<dbReference type="RefSeq" id="WP_111323599.1">
    <property type="nucleotide sequence ID" value="NZ_BIFX01000001.1"/>
</dbReference>
<dbReference type="Gene3D" id="1.10.287.950">
    <property type="entry name" value="Methyl-accepting chemotaxis protein"/>
    <property type="match status" value="1"/>
</dbReference>
<dbReference type="GO" id="GO:0004888">
    <property type="term" value="F:transmembrane signaling receptor activity"/>
    <property type="evidence" value="ECO:0007669"/>
    <property type="project" value="TreeGrafter"/>
</dbReference>
<proteinExistence type="inferred from homology"/>
<dbReference type="OrthoDB" id="142943at2"/>
<dbReference type="Gene3D" id="6.10.340.10">
    <property type="match status" value="1"/>
</dbReference>
<organism evidence="5 6">
    <name type="scientific">Thermosporothrix hazakensis</name>
    <dbReference type="NCBI Taxonomy" id="644383"/>
    <lineage>
        <taxon>Bacteria</taxon>
        <taxon>Bacillati</taxon>
        <taxon>Chloroflexota</taxon>
        <taxon>Ktedonobacteria</taxon>
        <taxon>Ktedonobacterales</taxon>
        <taxon>Thermosporotrichaceae</taxon>
        <taxon>Thermosporothrix</taxon>
    </lineage>
</organism>
<keyword evidence="3" id="KW-1133">Transmembrane helix</keyword>
<dbReference type="EMBL" id="QKUF01000010">
    <property type="protein sequence ID" value="PZW28462.1"/>
    <property type="molecule type" value="Genomic_DNA"/>
</dbReference>
<accession>A0A326U5B5</accession>
<dbReference type="SMART" id="SM00304">
    <property type="entry name" value="HAMP"/>
    <property type="match status" value="3"/>
</dbReference>
<evidence type="ECO:0000313" key="6">
    <source>
        <dbReference type="Proteomes" id="UP000248806"/>
    </source>
</evidence>
<dbReference type="CDD" id="cd06225">
    <property type="entry name" value="HAMP"/>
    <property type="match status" value="2"/>
</dbReference>
<dbReference type="GO" id="GO:0005886">
    <property type="term" value="C:plasma membrane"/>
    <property type="evidence" value="ECO:0007669"/>
    <property type="project" value="TreeGrafter"/>
</dbReference>
<feature type="transmembrane region" description="Helical" evidence="3">
    <location>
        <begin position="251"/>
        <end position="272"/>
    </location>
</feature>
<dbReference type="Proteomes" id="UP000248806">
    <property type="component" value="Unassembled WGS sequence"/>
</dbReference>
<evidence type="ECO:0000256" key="2">
    <source>
        <dbReference type="ARBA" id="ARBA00029447"/>
    </source>
</evidence>
<dbReference type="GO" id="GO:0007165">
    <property type="term" value="P:signal transduction"/>
    <property type="evidence" value="ECO:0007669"/>
    <property type="project" value="InterPro"/>
</dbReference>
<comment type="similarity">
    <text evidence="2">Belongs to the methyl-accepting chemotaxis (MCP) protein family.</text>
</comment>
<gene>
    <name evidence="5" type="ORF">EI42_03216</name>
</gene>
<keyword evidence="3" id="KW-0812">Transmembrane</keyword>
<evidence type="ECO:0000256" key="3">
    <source>
        <dbReference type="SAM" id="Phobius"/>
    </source>
</evidence>
<feature type="domain" description="HAMP" evidence="4">
    <location>
        <begin position="349"/>
        <end position="384"/>
    </location>
</feature>
<feature type="transmembrane region" description="Helical" evidence="3">
    <location>
        <begin position="50"/>
        <end position="70"/>
    </location>
</feature>
<evidence type="ECO:0000256" key="1">
    <source>
        <dbReference type="ARBA" id="ARBA00022500"/>
    </source>
</evidence>
<evidence type="ECO:0000313" key="5">
    <source>
        <dbReference type="EMBL" id="PZW28462.1"/>
    </source>
</evidence>
<dbReference type="AlphaFoldDB" id="A0A326U5B5"/>
<dbReference type="PANTHER" id="PTHR43531:SF11">
    <property type="entry name" value="METHYL-ACCEPTING CHEMOTAXIS PROTEIN 3"/>
    <property type="match status" value="1"/>
</dbReference>
<keyword evidence="6" id="KW-1185">Reference proteome</keyword>
<comment type="caution">
    <text evidence="5">The sequence shown here is derived from an EMBL/GenBank/DDBJ whole genome shotgun (WGS) entry which is preliminary data.</text>
</comment>
<dbReference type="GO" id="GO:0006935">
    <property type="term" value="P:chemotaxis"/>
    <property type="evidence" value="ECO:0007669"/>
    <property type="project" value="UniProtKB-KW"/>
</dbReference>
<dbReference type="Pfam" id="PF00672">
    <property type="entry name" value="HAMP"/>
    <property type="match status" value="1"/>
</dbReference>
<dbReference type="InterPro" id="IPR051310">
    <property type="entry name" value="MCP_chemotaxis"/>
</dbReference>
<sequence>MTRKTAEDLSFSGISDTAIPFQPEHSLSSLSTRWKRTGNLLLNLSIGKRLSLGFLLAALIAALVAGIVGAQRASFFSQQSEFYQHLLRTNTALSTGTNFLQLMDTEVDRLLSTAAAENPSKETLEESQKALSGLIDRYDQTLKDYTQNDLLKKHPPYSELLAKAGRQQQVEQQATLAGSALRTWQVYRASLQQIQQQVAAGNIAEAQTIAHVQAGLTRTDALSALRALISLDQRLASAVKEAAEGEERTQLMITIIASLLAFLAIGLVGWFISGTLVRRLRLLRQVTQAIEQGHFTARVPVVGHDEISDVSASFNGMLEVIVGLLEETKQQRDALTNAAEHLFSEMRIVSSGDLRVNAPVSSDPIGMLANAFNFTVSRFRRFIARTQGAMEQVETIARREHERADAFAHMLALQNSKQLRSGQWSKYTDDSAERNVMELQKQLKQIQGYLHSISFEGLHQRARNLQALTEQISLYVKRLGKTTGEISTSRPVAFQELHILDSLLQRMNGELQKEQKSMLHHLDTLQTELSRLDSSLQTLKLGSGNEALPRNARELPAEVLKQGTSFTAEIQALAQQLNSLSQDMRTAITSFQLDGVEAVRTAQNIPGLEQALPSHHYSMLQS</sequence>